<comment type="caution">
    <text evidence="1">The sequence shown here is derived from an EMBL/GenBank/DDBJ whole genome shotgun (WGS) entry which is preliminary data.</text>
</comment>
<evidence type="ECO:0000313" key="2">
    <source>
        <dbReference type="Proteomes" id="UP001328733"/>
    </source>
</evidence>
<reference evidence="1 2" key="1">
    <citation type="submission" date="2024-01" db="EMBL/GenBank/DDBJ databases">
        <title>Genomic insights into the taxonomy and metabolism of the cyanobacterium Pannus brasiliensis CCIBt3594.</title>
        <authorList>
            <person name="Machado M."/>
            <person name="Botero N.B."/>
            <person name="Andreote A.P.D."/>
            <person name="Feitosa A.M.T."/>
            <person name="Popin R."/>
            <person name="Sivonen K."/>
            <person name="Fiore M.F."/>
        </authorList>
    </citation>
    <scope>NUCLEOTIDE SEQUENCE [LARGE SCALE GENOMIC DNA]</scope>
    <source>
        <strain evidence="1 2">CCIBt3594</strain>
    </source>
</reference>
<proteinExistence type="predicted"/>
<organism evidence="1 2">
    <name type="scientific">Pannus brasiliensis CCIBt3594</name>
    <dbReference type="NCBI Taxonomy" id="1427578"/>
    <lineage>
        <taxon>Bacteria</taxon>
        <taxon>Bacillati</taxon>
        <taxon>Cyanobacteriota</taxon>
        <taxon>Cyanophyceae</taxon>
        <taxon>Oscillatoriophycideae</taxon>
        <taxon>Chroococcales</taxon>
        <taxon>Microcystaceae</taxon>
        <taxon>Pannus</taxon>
    </lineage>
</organism>
<evidence type="ECO:0000313" key="1">
    <source>
        <dbReference type="EMBL" id="MEG3437918.1"/>
    </source>
</evidence>
<dbReference type="AlphaFoldDB" id="A0AAW9QWK7"/>
<name>A0AAW9QWK7_9CHRO</name>
<sequence length="370" mass="43115">MKNFLISFEIIQDTLLNRRTVEYTDPLWELLRSGKIKGYLTEKGRDNIHSTLIFLCGDEAAETVMEQQIVNLLEICPVDESTIHKASAYFLSLEYAIEVVCAKERKLEAIVTSYPERFSGIDFPVFSPDELLYLCDAGKFAVSPDMAEIKNELEKNYYLPSAEIKNELEKNYYLPSNVQLELFSPDLFPVSKDEFPITYNIRNKCDTVLKVLEIIRTQGTRGISYHNLMISIKLPRKTIESILSDLTHFGLVSVQNEQIYMLSYFLNYDRNHIADYIASILKKHIRTQNISRQTKPNKVYDKTDVRDLAYPERNESAKHYFSRMLSWLYFTGLLEEYSRDQVIRPLKQGKQKGKLKHKTQAKQLEIPNLY</sequence>
<dbReference type="RefSeq" id="WP_332865400.1">
    <property type="nucleotide sequence ID" value="NZ_JBAFSM010000021.1"/>
</dbReference>
<dbReference type="EMBL" id="JBAFSM010000021">
    <property type="protein sequence ID" value="MEG3437918.1"/>
    <property type="molecule type" value="Genomic_DNA"/>
</dbReference>
<protein>
    <submittedName>
        <fullName evidence="1">Uncharacterized protein</fullName>
    </submittedName>
</protein>
<dbReference type="Proteomes" id="UP001328733">
    <property type="component" value="Unassembled WGS sequence"/>
</dbReference>
<gene>
    <name evidence="1" type="ORF">V0288_12390</name>
</gene>
<accession>A0AAW9QWK7</accession>
<keyword evidence="2" id="KW-1185">Reference proteome</keyword>